<dbReference type="Proteomes" id="UP000694560">
    <property type="component" value="Unplaced"/>
</dbReference>
<evidence type="ECO:0000313" key="1">
    <source>
        <dbReference type="Ensembl" id="ENSMCSP00000019665.1"/>
    </source>
</evidence>
<dbReference type="AlphaFoldDB" id="A0A8C5UBS2"/>
<protein>
    <submittedName>
        <fullName evidence="1">Uncharacterized protein</fullName>
    </submittedName>
</protein>
<accession>A0A8C5UBS2</accession>
<reference evidence="1" key="2">
    <citation type="submission" date="2025-09" db="UniProtKB">
        <authorList>
            <consortium name="Ensembl"/>
        </authorList>
    </citation>
    <scope>IDENTIFICATION</scope>
</reference>
<reference evidence="1" key="1">
    <citation type="submission" date="2025-08" db="UniProtKB">
        <authorList>
            <consortium name="Ensembl"/>
        </authorList>
    </citation>
    <scope>IDENTIFICATION</scope>
</reference>
<name>A0A8C5UBS2_9PASS</name>
<evidence type="ECO:0000313" key="2">
    <source>
        <dbReference type="Proteomes" id="UP000694560"/>
    </source>
</evidence>
<dbReference type="Ensembl" id="ENSMCST00000020163.1">
    <property type="protein sequence ID" value="ENSMCSP00000019665.1"/>
    <property type="gene ID" value="ENSMCSG00000013795.1"/>
</dbReference>
<organism evidence="1 2">
    <name type="scientific">Malurus cyaneus samueli</name>
    <dbReference type="NCBI Taxonomy" id="2593467"/>
    <lineage>
        <taxon>Eukaryota</taxon>
        <taxon>Metazoa</taxon>
        <taxon>Chordata</taxon>
        <taxon>Craniata</taxon>
        <taxon>Vertebrata</taxon>
        <taxon>Euteleostomi</taxon>
        <taxon>Archelosauria</taxon>
        <taxon>Archosauria</taxon>
        <taxon>Dinosauria</taxon>
        <taxon>Saurischia</taxon>
        <taxon>Theropoda</taxon>
        <taxon>Coelurosauria</taxon>
        <taxon>Aves</taxon>
        <taxon>Neognathae</taxon>
        <taxon>Neoaves</taxon>
        <taxon>Telluraves</taxon>
        <taxon>Australaves</taxon>
        <taxon>Passeriformes</taxon>
        <taxon>Meliphagoidea</taxon>
        <taxon>Maluridae</taxon>
        <taxon>Malurus</taxon>
    </lineage>
</organism>
<keyword evidence="2" id="KW-1185">Reference proteome</keyword>
<sequence>MEGPSNHIKSPAELRQGLICFKKQRRTELCPVCGSLLPLSWEEHVEQLKTVELIDLVPALVVPG</sequence>
<proteinExistence type="predicted"/>